<comment type="similarity">
    <text evidence="3 6">Belongs to the trehalose phosphatase family.</text>
</comment>
<evidence type="ECO:0000256" key="3">
    <source>
        <dbReference type="ARBA" id="ARBA00008770"/>
    </source>
</evidence>
<dbReference type="SUPFAM" id="SSF56784">
    <property type="entry name" value="HAD-like"/>
    <property type="match status" value="1"/>
</dbReference>
<dbReference type="GO" id="GO:0005992">
    <property type="term" value="P:trehalose biosynthetic process"/>
    <property type="evidence" value="ECO:0007669"/>
    <property type="project" value="UniProtKB-UniPathway"/>
</dbReference>
<dbReference type="GO" id="GO:0046872">
    <property type="term" value="F:metal ion binding"/>
    <property type="evidence" value="ECO:0007669"/>
    <property type="project" value="UniProtKB-KW"/>
</dbReference>
<evidence type="ECO:0000256" key="2">
    <source>
        <dbReference type="ARBA" id="ARBA00005199"/>
    </source>
</evidence>
<keyword evidence="8" id="KW-1185">Reference proteome</keyword>
<keyword evidence="6" id="KW-0460">Magnesium</keyword>
<comment type="catalytic activity">
    <reaction evidence="1 6">
        <text>alpha,alpha-trehalose 6-phosphate + H2O = alpha,alpha-trehalose + phosphate</text>
        <dbReference type="Rhea" id="RHEA:23420"/>
        <dbReference type="ChEBI" id="CHEBI:15377"/>
        <dbReference type="ChEBI" id="CHEBI:16551"/>
        <dbReference type="ChEBI" id="CHEBI:43474"/>
        <dbReference type="ChEBI" id="CHEBI:58429"/>
        <dbReference type="EC" id="3.1.3.12"/>
    </reaction>
</comment>
<protein>
    <recommendedName>
        <fullName evidence="6">Trehalose 6-phosphate phosphatase</fullName>
        <ecNumber evidence="6">3.1.3.12</ecNumber>
    </recommendedName>
</protein>
<dbReference type="InterPro" id="IPR003337">
    <property type="entry name" value="Trehalose_PPase"/>
</dbReference>
<organism evidence="7 8">
    <name type="scientific">Dermatophilus congolensis</name>
    <dbReference type="NCBI Taxonomy" id="1863"/>
    <lineage>
        <taxon>Bacteria</taxon>
        <taxon>Bacillati</taxon>
        <taxon>Actinomycetota</taxon>
        <taxon>Actinomycetes</taxon>
        <taxon>Micrococcales</taxon>
        <taxon>Dermatophilaceae</taxon>
        <taxon>Dermatophilus</taxon>
    </lineage>
</organism>
<dbReference type="InterPro" id="IPR044651">
    <property type="entry name" value="OTSB-like"/>
</dbReference>
<dbReference type="InterPro" id="IPR006379">
    <property type="entry name" value="HAD-SF_hydro_IIB"/>
</dbReference>
<dbReference type="UniPathway" id="UPA00299"/>
<accession>A0A239VD55</accession>
<dbReference type="EMBL" id="LT906453">
    <property type="protein sequence ID" value="SNV20047.1"/>
    <property type="molecule type" value="Genomic_DNA"/>
</dbReference>
<dbReference type="PANTHER" id="PTHR43768:SF3">
    <property type="entry name" value="TREHALOSE 6-PHOSPHATE PHOSPHATASE"/>
    <property type="match status" value="1"/>
</dbReference>
<dbReference type="GO" id="GO:0004805">
    <property type="term" value="F:trehalose-phosphatase activity"/>
    <property type="evidence" value="ECO:0007669"/>
    <property type="project" value="UniProtKB-EC"/>
</dbReference>
<dbReference type="STRING" id="1121387.GCA_000429885_01191"/>
<dbReference type="AlphaFoldDB" id="A0A239VD55"/>
<comment type="function">
    <text evidence="5 6">Removes the phosphate from trehalose 6-phosphate to produce free trehalose.</text>
</comment>
<dbReference type="Gene3D" id="3.40.50.1000">
    <property type="entry name" value="HAD superfamily/HAD-like"/>
    <property type="match status" value="1"/>
</dbReference>
<name>A0A239VD55_9MICO</name>
<keyword evidence="4 6" id="KW-0378">Hydrolase</keyword>
<sequence length="264" mass="28425">MTTLTPHTTALLARAAGAAHLIVASDFDGTLAPFHDDPMAVRPLAGTIEALQHLARLPHTTSALVSGRDLATLAHLTDNPHNITLIASHGAQSNNPRIADAAPLTDTQQATLAHLNHLAHTLKQRYPGITIENKSAAVVIHVRQLPPQQRQEAIDAAITTIRTHTNLEPLLGKNVVETAVLHATKGSALTTLATLTHPQPTLVYFGDDLTDETVFETFHDPQTSFMFKVGDGPTAATTRLPDPHYVHAALTCLTHLRTQHTQHT</sequence>
<dbReference type="OrthoDB" id="9816160at2"/>
<dbReference type="EC" id="3.1.3.12" evidence="6"/>
<dbReference type="InterPro" id="IPR036412">
    <property type="entry name" value="HAD-like_sf"/>
</dbReference>
<evidence type="ECO:0000256" key="5">
    <source>
        <dbReference type="ARBA" id="ARBA00024179"/>
    </source>
</evidence>
<proteinExistence type="inferred from homology"/>
<dbReference type="NCBIfam" id="TIGR00685">
    <property type="entry name" value="T6PP"/>
    <property type="match status" value="1"/>
</dbReference>
<dbReference type="RefSeq" id="WP_051277494.1">
    <property type="nucleotide sequence ID" value="NZ_LT906453.1"/>
</dbReference>
<gene>
    <name evidence="7" type="primary">otsB</name>
    <name evidence="7" type="ORF">SAMEA4475696_00896</name>
</gene>
<comment type="cofactor">
    <cofactor evidence="6">
        <name>Mg(2+)</name>
        <dbReference type="ChEBI" id="CHEBI:18420"/>
    </cofactor>
</comment>
<evidence type="ECO:0000256" key="1">
    <source>
        <dbReference type="ARBA" id="ARBA00000500"/>
    </source>
</evidence>
<evidence type="ECO:0000256" key="6">
    <source>
        <dbReference type="RuleBase" id="RU361117"/>
    </source>
</evidence>
<evidence type="ECO:0000256" key="4">
    <source>
        <dbReference type="ARBA" id="ARBA00022801"/>
    </source>
</evidence>
<dbReference type="KEGG" id="dco:SAMEA4475696_0896"/>
<dbReference type="Gene3D" id="3.30.70.1020">
    <property type="entry name" value="Trehalose-6-phosphate phosphatase related protein, domain 2"/>
    <property type="match status" value="1"/>
</dbReference>
<dbReference type="PANTHER" id="PTHR43768">
    <property type="entry name" value="TREHALOSE 6-PHOSPHATE PHOSPHATASE"/>
    <property type="match status" value="1"/>
</dbReference>
<dbReference type="GeneID" id="63459145"/>
<dbReference type="NCBIfam" id="TIGR01484">
    <property type="entry name" value="HAD-SF-IIB"/>
    <property type="match status" value="1"/>
</dbReference>
<comment type="pathway">
    <text evidence="2 6">Glycan biosynthesis; trehalose biosynthesis.</text>
</comment>
<evidence type="ECO:0000313" key="8">
    <source>
        <dbReference type="Proteomes" id="UP000242637"/>
    </source>
</evidence>
<dbReference type="Proteomes" id="UP000242637">
    <property type="component" value="Chromosome 1"/>
</dbReference>
<reference evidence="7 8" key="1">
    <citation type="submission" date="2017-06" db="EMBL/GenBank/DDBJ databases">
        <authorList>
            <consortium name="Pathogen Informatics"/>
        </authorList>
    </citation>
    <scope>NUCLEOTIDE SEQUENCE [LARGE SCALE GENOMIC DNA]</scope>
    <source>
        <strain evidence="7 8">NCTC13039</strain>
    </source>
</reference>
<keyword evidence="6" id="KW-0479">Metal-binding</keyword>
<dbReference type="InterPro" id="IPR023214">
    <property type="entry name" value="HAD_sf"/>
</dbReference>
<evidence type="ECO:0000313" key="7">
    <source>
        <dbReference type="EMBL" id="SNV20047.1"/>
    </source>
</evidence>
<dbReference type="Pfam" id="PF02358">
    <property type="entry name" value="Trehalose_PPase"/>
    <property type="match status" value="1"/>
</dbReference>